<dbReference type="InterPro" id="IPR046848">
    <property type="entry name" value="E_motif"/>
</dbReference>
<proteinExistence type="predicted"/>
<dbReference type="GO" id="GO:0003723">
    <property type="term" value="F:RNA binding"/>
    <property type="evidence" value="ECO:0007669"/>
    <property type="project" value="InterPro"/>
</dbReference>
<protein>
    <submittedName>
        <fullName evidence="1">Pentatricopeptide repeat-containing protein</fullName>
    </submittedName>
</protein>
<keyword evidence="2" id="KW-1185">Reference proteome</keyword>
<accession>A0A314YHX8</accession>
<dbReference type="Proteomes" id="UP000250321">
    <property type="component" value="Unassembled WGS sequence"/>
</dbReference>
<reference evidence="1 2" key="1">
    <citation type="submission" date="2018-02" db="EMBL/GenBank/DDBJ databases">
        <title>Draft genome of wild Prunus yedoensis var. nudiflora.</title>
        <authorList>
            <person name="Baek S."/>
            <person name="Kim J.-H."/>
            <person name="Choi K."/>
            <person name="Kim G.-B."/>
            <person name="Cho A."/>
            <person name="Jang H."/>
            <person name="Shin C.-H."/>
            <person name="Yu H.-J."/>
            <person name="Mun J.-H."/>
        </authorList>
    </citation>
    <scope>NUCLEOTIDE SEQUENCE [LARGE SCALE GENOMIC DNA]</scope>
    <source>
        <strain evidence="2">cv. Jeju island</strain>
        <tissue evidence="1">Leaf</tissue>
    </source>
</reference>
<sequence>MPVEADASVWRALLNACRLHSATNLAGTIFEKLVELEPMNAGNYVLISNLYSAAGLWMEVRQIRTRFREKGLERHPGVRWIVVKSQVHCYVAGDTSRLQSHIIYASLNSLSTLIKENGYIPDLRLVLRYEEG</sequence>
<gene>
    <name evidence="1" type="ORF">Pyn_02952</name>
</gene>
<organism evidence="1 2">
    <name type="scientific">Prunus yedoensis var. nudiflora</name>
    <dbReference type="NCBI Taxonomy" id="2094558"/>
    <lineage>
        <taxon>Eukaryota</taxon>
        <taxon>Viridiplantae</taxon>
        <taxon>Streptophyta</taxon>
        <taxon>Embryophyta</taxon>
        <taxon>Tracheophyta</taxon>
        <taxon>Spermatophyta</taxon>
        <taxon>Magnoliopsida</taxon>
        <taxon>eudicotyledons</taxon>
        <taxon>Gunneridae</taxon>
        <taxon>Pentapetalae</taxon>
        <taxon>rosids</taxon>
        <taxon>fabids</taxon>
        <taxon>Rosales</taxon>
        <taxon>Rosaceae</taxon>
        <taxon>Amygdaloideae</taxon>
        <taxon>Amygdaleae</taxon>
        <taxon>Prunus</taxon>
    </lineage>
</organism>
<dbReference type="Pfam" id="PF20431">
    <property type="entry name" value="E_motif"/>
    <property type="match status" value="1"/>
</dbReference>
<dbReference type="STRING" id="2094558.A0A314YHX8"/>
<evidence type="ECO:0000313" key="1">
    <source>
        <dbReference type="EMBL" id="PQQ04751.1"/>
    </source>
</evidence>
<name>A0A314YHX8_PRUYE</name>
<dbReference type="GO" id="GO:0009451">
    <property type="term" value="P:RNA modification"/>
    <property type="evidence" value="ECO:0007669"/>
    <property type="project" value="InterPro"/>
</dbReference>
<dbReference type="OrthoDB" id="622408at2759"/>
<comment type="caution">
    <text evidence="1">The sequence shown here is derived from an EMBL/GenBank/DDBJ whole genome shotgun (WGS) entry which is preliminary data.</text>
</comment>
<dbReference type="InterPro" id="IPR046960">
    <property type="entry name" value="PPR_At4g14850-like_plant"/>
</dbReference>
<dbReference type="EMBL" id="PJQY01001198">
    <property type="protein sequence ID" value="PQQ04751.1"/>
    <property type="molecule type" value="Genomic_DNA"/>
</dbReference>
<dbReference type="PANTHER" id="PTHR47926">
    <property type="entry name" value="PENTATRICOPEPTIDE REPEAT-CONTAINING PROTEIN"/>
    <property type="match status" value="1"/>
</dbReference>
<evidence type="ECO:0000313" key="2">
    <source>
        <dbReference type="Proteomes" id="UP000250321"/>
    </source>
</evidence>
<dbReference type="AlphaFoldDB" id="A0A314YHX8"/>